<dbReference type="EMBL" id="CP003731">
    <property type="protein sequence ID" value="AFO51823.1"/>
    <property type="molecule type" value="Genomic_DNA"/>
</dbReference>
<dbReference type="PATRIC" id="fig|1212765.3.peg.273"/>
<reference evidence="3" key="2">
    <citation type="submission" date="2012-07" db="EMBL/GenBank/DDBJ databases">
        <title>Complete genome sequence of 'Candidatus Mycoplasma haemolamae'.</title>
        <authorList>
            <person name="Guimaraes A.M.S."/>
            <person name="Toth B."/>
            <person name="Santos A.P."/>
            <person name="Nascimento N.C."/>
            <person name="Sojka J.E."/>
            <person name="Messick J.B."/>
        </authorList>
    </citation>
    <scope>NUCLEOTIDE SEQUENCE [LARGE SCALE GENOMIC DNA]</scope>
    <source>
        <strain evidence="3">Purdue</strain>
    </source>
</reference>
<gene>
    <name evidence="2" type="ordered locus">MHLP_01215</name>
</gene>
<accession>I7BJ14</accession>
<evidence type="ECO:0000313" key="3">
    <source>
        <dbReference type="Proteomes" id="UP000006502"/>
    </source>
</evidence>
<protein>
    <submittedName>
        <fullName evidence="2">Uncharacterized protein</fullName>
    </submittedName>
</protein>
<name>I7BJ14_MYCHA</name>
<proteinExistence type="predicted"/>
<dbReference type="STRING" id="1212765.MHLP_01215"/>
<keyword evidence="1" id="KW-1133">Transmembrane helix</keyword>
<evidence type="ECO:0000313" key="2">
    <source>
        <dbReference type="EMBL" id="AFO51823.1"/>
    </source>
</evidence>
<dbReference type="KEGG" id="mhl:MHLP_01215"/>
<keyword evidence="1" id="KW-0812">Transmembrane</keyword>
<evidence type="ECO:0000256" key="1">
    <source>
        <dbReference type="SAM" id="Phobius"/>
    </source>
</evidence>
<keyword evidence="1" id="KW-0472">Membrane</keyword>
<reference evidence="2 3" key="1">
    <citation type="journal article" date="2012" name="J. Bacteriol.">
        <title>Genome Sequence of "Candidatus Mycoplasma haemolamae" Strain Purdue, a Red Blood Cell Pathogen of Alpacas (Vicugna pacos) and Llamas (Lama glama).</title>
        <authorList>
            <person name="Guimaraes A.M."/>
            <person name="Toth B."/>
            <person name="Santos A.P."/>
            <person name="do Nascimento N.C."/>
            <person name="Kritchevsky J.E."/>
            <person name="Messick J.B."/>
        </authorList>
    </citation>
    <scope>NUCLEOTIDE SEQUENCE [LARGE SCALE GENOMIC DNA]</scope>
    <source>
        <strain evidence="2 3">Purdue</strain>
    </source>
</reference>
<sequence>MSVALTSHRVMGTIFTLLGAGGVGGFVYSTIKNSSKGSGITDKQALSEAGGSLTGVSEGVQGDDPLSYEALDPEHRGSSPDGVIPESDEVKNAVKKGYEFFFEGDEKVKVNIDCKGQKPDFDRMGDGRLYIGCTQTGDELSFHSGNYLGNKGRITCTYKPDKKAFGCSNSKGPKYTFGERYSEEIVYIRETN</sequence>
<dbReference type="HOGENOM" id="CLU_121396_0_0_14"/>
<organism evidence="2 3">
    <name type="scientific">Mycoplasma haematolamae (strain Purdue)</name>
    <dbReference type="NCBI Taxonomy" id="1212765"/>
    <lineage>
        <taxon>Bacteria</taxon>
        <taxon>Bacillati</taxon>
        <taxon>Mycoplasmatota</taxon>
        <taxon>Mollicutes</taxon>
        <taxon>Mycoplasmataceae</taxon>
        <taxon>Mycoplasma</taxon>
    </lineage>
</organism>
<feature type="transmembrane region" description="Helical" evidence="1">
    <location>
        <begin position="12"/>
        <end position="31"/>
    </location>
</feature>
<dbReference type="Proteomes" id="UP000006502">
    <property type="component" value="Chromosome"/>
</dbReference>
<dbReference type="AlphaFoldDB" id="I7BJ14"/>
<keyword evidence="3" id="KW-1185">Reference proteome</keyword>